<organism evidence="2 3">
    <name type="scientific">Listeria booriae</name>
    <dbReference type="NCBI Taxonomy" id="1552123"/>
    <lineage>
        <taxon>Bacteria</taxon>
        <taxon>Bacillati</taxon>
        <taxon>Bacillota</taxon>
        <taxon>Bacilli</taxon>
        <taxon>Bacillales</taxon>
        <taxon>Listeriaceae</taxon>
        <taxon>Listeria</taxon>
    </lineage>
</organism>
<comment type="caution">
    <text evidence="2">The sequence shown here is derived from an EMBL/GenBank/DDBJ whole genome shotgun (WGS) entry which is preliminary data.</text>
</comment>
<reference evidence="2 3" key="1">
    <citation type="submission" date="2020-03" db="EMBL/GenBank/DDBJ databases">
        <title>Soil Listeria distribution.</title>
        <authorList>
            <person name="Liao J."/>
            <person name="Wiedmann M."/>
        </authorList>
    </citation>
    <scope>NUCLEOTIDE SEQUENCE [LARGE SCALE GENOMIC DNA]</scope>
    <source>
        <strain evidence="2 3">FSL L7-1387</strain>
    </source>
</reference>
<dbReference type="EMBL" id="JAARRW010000002">
    <property type="protein sequence ID" value="MBC1561567.1"/>
    <property type="molecule type" value="Genomic_DNA"/>
</dbReference>
<gene>
    <name evidence="2" type="ORF">HB902_05755</name>
</gene>
<protein>
    <submittedName>
        <fullName evidence="2">SAVED domain-containing protein</fullName>
    </submittedName>
</protein>
<dbReference type="NCBIfam" id="NF033611">
    <property type="entry name" value="SAVED"/>
    <property type="match status" value="1"/>
</dbReference>
<proteinExistence type="predicted"/>
<dbReference type="RefSeq" id="WP_185428932.1">
    <property type="nucleotide sequence ID" value="NZ_JAARRW010000002.1"/>
</dbReference>
<dbReference type="Proteomes" id="UP000541955">
    <property type="component" value="Unassembled WGS sequence"/>
</dbReference>
<dbReference type="AlphaFoldDB" id="A0A7X1CEP2"/>
<accession>A0A7X1CEP2</accession>
<evidence type="ECO:0000313" key="3">
    <source>
        <dbReference type="Proteomes" id="UP000541955"/>
    </source>
</evidence>
<evidence type="ECO:0000313" key="2">
    <source>
        <dbReference type="EMBL" id="MBC1561567.1"/>
    </source>
</evidence>
<name>A0A7X1CEP2_9LIST</name>
<evidence type="ECO:0000259" key="1">
    <source>
        <dbReference type="Pfam" id="PF18145"/>
    </source>
</evidence>
<feature type="domain" description="SMODS-associated and fused to various effectors" evidence="1">
    <location>
        <begin position="303"/>
        <end position="496"/>
    </location>
</feature>
<dbReference type="InterPro" id="IPR040836">
    <property type="entry name" value="SAVED"/>
</dbReference>
<dbReference type="Pfam" id="PF18145">
    <property type="entry name" value="SAVED"/>
    <property type="match status" value="1"/>
</dbReference>
<sequence length="498" mass="58194">MAGSVIPIKNGFVYQAFYFWKNALEMFEEGSEVESVSFELDEAKSFDDIVVEFKSEKYTSSGKIKKRFYQVKYHERSETTIKSSDLMLPKFINATSKSFLQKAKDVIEGSEDSIEIVLLNSWRLDQDDVLCELISNDDGGFNLSKLDDGKTTKSKMGRLRSDWSNHLGISEKELFSLLKQIKIQEGKTLPALIDDLNVGLKKNKLQKIDEDYYRAAPYIPLVDDLHAKIKEGVTLDKQEMIEHFSRAKIFTRFTDNNFLKIGIRSFIDSKGKVQDNVNRYLDLSSYFIESRFCEYQVWNAQIKPEIERFVLEQVEPTIEHSVYLEAHQSIAFTLGYYAHQKTQKYLYPIQKGFNADIWEYSEANMHFEKELDCHRDVVTDSEFVIINIDLMNRHLNDDIRVYLEEEFPDTKVDIIDIYPKVPEQRYVKDGNHCMKLAMETSEILQSLPITMKRKQWRLVFTAPNSFLVFLGQYSTQFGKIQLMEYDSNNFTYKKSILL</sequence>